<dbReference type="Proteomes" id="UP000178485">
    <property type="component" value="Chromosome i"/>
</dbReference>
<dbReference type="Pfam" id="PF00175">
    <property type="entry name" value="NAD_binding_1"/>
    <property type="match status" value="1"/>
</dbReference>
<evidence type="ECO:0000256" key="2">
    <source>
        <dbReference type="ARBA" id="ARBA00022448"/>
    </source>
</evidence>
<comment type="cofactor">
    <cofactor evidence="10">
        <name>[2Fe-2S] cluster</name>
        <dbReference type="ChEBI" id="CHEBI:190135"/>
    </cofactor>
</comment>
<keyword evidence="15" id="KW-1185">Reference proteome</keyword>
<dbReference type="InterPro" id="IPR039261">
    <property type="entry name" value="FNR_nucleotide-bd"/>
</dbReference>
<evidence type="ECO:0000256" key="4">
    <source>
        <dbReference type="ARBA" id="ARBA00022714"/>
    </source>
</evidence>
<dbReference type="GO" id="GO:0016491">
    <property type="term" value="F:oxidoreductase activity"/>
    <property type="evidence" value="ECO:0007669"/>
    <property type="project" value="InterPro"/>
</dbReference>
<dbReference type="InterPro" id="IPR012165">
    <property type="entry name" value="Cyt_c3_hydrogenase_gsu"/>
</dbReference>
<dbReference type="KEGG" id="pmuc:ING2E5A_1708"/>
<evidence type="ECO:0000256" key="3">
    <source>
        <dbReference type="ARBA" id="ARBA00022630"/>
    </source>
</evidence>
<dbReference type="GO" id="GO:0050660">
    <property type="term" value="F:flavin adenine dinucleotide binding"/>
    <property type="evidence" value="ECO:0007669"/>
    <property type="project" value="InterPro"/>
</dbReference>
<evidence type="ECO:0000256" key="6">
    <source>
        <dbReference type="ARBA" id="ARBA00022827"/>
    </source>
</evidence>
<dbReference type="InterPro" id="IPR017927">
    <property type="entry name" value="FAD-bd_FR_type"/>
</dbReference>
<evidence type="ECO:0000256" key="9">
    <source>
        <dbReference type="ARBA" id="ARBA00023014"/>
    </source>
</evidence>
<feature type="binding site" evidence="11">
    <location>
        <begin position="79"/>
        <end position="80"/>
    </location>
    <ligand>
        <name>FAD</name>
        <dbReference type="ChEBI" id="CHEBI:57692"/>
    </ligand>
</feature>
<dbReference type="InterPro" id="IPR050353">
    <property type="entry name" value="PyrK_electron_transfer"/>
</dbReference>
<comment type="similarity">
    <text evidence="1">Belongs to the PyrK family.</text>
</comment>
<keyword evidence="4 12" id="KW-0001">2Fe-2S</keyword>
<keyword evidence="2" id="KW-0813">Transport</keyword>
<evidence type="ECO:0000259" key="13">
    <source>
        <dbReference type="PROSITE" id="PS51384"/>
    </source>
</evidence>
<feature type="binding site" evidence="12">
    <location>
        <position position="243"/>
    </location>
    <ligand>
        <name>[2Fe-2S] cluster</name>
        <dbReference type="ChEBI" id="CHEBI:190135"/>
    </ligand>
</feature>
<dbReference type="SUPFAM" id="SSF63380">
    <property type="entry name" value="Riboflavin synthase domain-like"/>
    <property type="match status" value="1"/>
</dbReference>
<keyword evidence="7" id="KW-0249">Electron transport</keyword>
<dbReference type="AlphaFoldDB" id="A0A1G4G7K5"/>
<feature type="binding site" evidence="12">
    <location>
        <position position="231"/>
    </location>
    <ligand>
        <name>[2Fe-2S] cluster</name>
        <dbReference type="ChEBI" id="CHEBI:190135"/>
    </ligand>
</feature>
<evidence type="ECO:0000313" key="15">
    <source>
        <dbReference type="Proteomes" id="UP000178485"/>
    </source>
</evidence>
<feature type="binding site" evidence="12">
    <location>
        <position position="223"/>
    </location>
    <ligand>
        <name>[2Fe-2S] cluster</name>
        <dbReference type="ChEBI" id="CHEBI:190135"/>
    </ligand>
</feature>
<evidence type="ECO:0000256" key="1">
    <source>
        <dbReference type="ARBA" id="ARBA00006422"/>
    </source>
</evidence>
<keyword evidence="3 11" id="KW-0285">Flavoprotein</keyword>
<dbReference type="InterPro" id="IPR001433">
    <property type="entry name" value="OxRdtase_FAD/NAD-bd"/>
</dbReference>
<feature type="binding site" evidence="11">
    <location>
        <begin position="55"/>
        <end position="58"/>
    </location>
    <ligand>
        <name>FAD</name>
        <dbReference type="ChEBI" id="CHEBI:57692"/>
    </ligand>
</feature>
<accession>A0A1G4G7K5</accession>
<evidence type="ECO:0000256" key="11">
    <source>
        <dbReference type="PIRSR" id="PIRSR006816-1"/>
    </source>
</evidence>
<dbReference type="PANTHER" id="PTHR43513">
    <property type="entry name" value="DIHYDROOROTATE DEHYDROGENASE B (NAD(+)), ELECTRON TRANSFER SUBUNIT"/>
    <property type="match status" value="1"/>
</dbReference>
<keyword evidence="5 12" id="KW-0479">Metal-binding</keyword>
<evidence type="ECO:0000256" key="10">
    <source>
        <dbReference type="ARBA" id="ARBA00034078"/>
    </source>
</evidence>
<feature type="domain" description="FAD-binding FR-type" evidence="13">
    <location>
        <begin position="2"/>
        <end position="104"/>
    </location>
</feature>
<protein>
    <submittedName>
        <fullName evidence="14">Dihydroorotate dehydrogenase B (NAD(+)), electron transfer subunit</fullName>
    </submittedName>
</protein>
<evidence type="ECO:0000256" key="5">
    <source>
        <dbReference type="ARBA" id="ARBA00022723"/>
    </source>
</evidence>
<sequence>MMKVLDFIVRSNESLNYQNNLIKVAPIDNEPLPEMLPGQFVQVLVDNSNAIFLRRPISINFVARERNEIWLLVQRVGEGTRKICESAVGQKLNLVFPLGNSFTIPQRAGSYLLVGGGVGTAPLLFLGKKLSEKGFIPQFLLGGRTGRDILQLSEFEALGSVSCTTEDGSLGEKGYVTDHSILRENRFDFIYTCGPKPMMVEVARYANATGSGCEVSLENLMACGFGACLCCVEKTTRGNRCACTDGPVFNINELTWID</sequence>
<dbReference type="Gene3D" id="3.40.50.80">
    <property type="entry name" value="Nucleotide-binding domain of ferredoxin-NADP reductase (FNR) module"/>
    <property type="match status" value="1"/>
</dbReference>
<evidence type="ECO:0000256" key="7">
    <source>
        <dbReference type="ARBA" id="ARBA00022982"/>
    </source>
</evidence>
<organism evidence="14 15">
    <name type="scientific">Petrimonas mucosa</name>
    <dbReference type="NCBI Taxonomy" id="1642646"/>
    <lineage>
        <taxon>Bacteria</taxon>
        <taxon>Pseudomonadati</taxon>
        <taxon>Bacteroidota</taxon>
        <taxon>Bacteroidia</taxon>
        <taxon>Bacteroidales</taxon>
        <taxon>Dysgonomonadaceae</taxon>
        <taxon>Petrimonas</taxon>
    </lineage>
</organism>
<dbReference type="InterPro" id="IPR019480">
    <property type="entry name" value="Dihydroorotate_DH_Fe-S-bd"/>
</dbReference>
<evidence type="ECO:0000313" key="14">
    <source>
        <dbReference type="EMBL" id="SCM58208.1"/>
    </source>
</evidence>
<dbReference type="InterPro" id="IPR037117">
    <property type="entry name" value="Dihydroorotate_DH_ele_sf"/>
</dbReference>
<dbReference type="Gene3D" id="2.10.240.10">
    <property type="entry name" value="Dihydroorotate dehydrogenase, electron transfer subunit"/>
    <property type="match status" value="1"/>
</dbReference>
<keyword evidence="6 11" id="KW-0274">FAD</keyword>
<dbReference type="STRING" id="1642646.ING2E5A_1708"/>
<evidence type="ECO:0000256" key="8">
    <source>
        <dbReference type="ARBA" id="ARBA00023004"/>
    </source>
</evidence>
<dbReference type="PANTHER" id="PTHR43513:SF3">
    <property type="entry name" value="DIHYDROOROTATE DEHYDROGENASE B (NAD(+)), ELECTRON TRANSFER SUBUNIT-RELATED"/>
    <property type="match status" value="1"/>
</dbReference>
<name>A0A1G4G7K5_9BACT</name>
<dbReference type="PIRSF" id="PIRSF006816">
    <property type="entry name" value="Cyc3_hyd_g"/>
    <property type="match status" value="1"/>
</dbReference>
<dbReference type="GO" id="GO:0046872">
    <property type="term" value="F:metal ion binding"/>
    <property type="evidence" value="ECO:0007669"/>
    <property type="project" value="UniProtKB-KW"/>
</dbReference>
<dbReference type="RefSeq" id="WP_071136983.1">
    <property type="nucleotide sequence ID" value="NZ_DUQN01000129.1"/>
</dbReference>
<comment type="cofactor">
    <cofactor evidence="12">
        <name>[2Fe-2S] cluster</name>
        <dbReference type="ChEBI" id="CHEBI:190135"/>
    </cofactor>
    <text evidence="12">Binds 1 [2Fe-2S] cluster per subunit.</text>
</comment>
<feature type="binding site" evidence="12">
    <location>
        <position position="228"/>
    </location>
    <ligand>
        <name>[2Fe-2S] cluster</name>
        <dbReference type="ChEBI" id="CHEBI:190135"/>
    </ligand>
</feature>
<proteinExistence type="inferred from homology"/>
<comment type="cofactor">
    <cofactor evidence="11">
        <name>FAD</name>
        <dbReference type="ChEBI" id="CHEBI:57692"/>
    </cofactor>
    <text evidence="11">Binds 1 FAD per subunit.</text>
</comment>
<dbReference type="PROSITE" id="PS51384">
    <property type="entry name" value="FAD_FR"/>
    <property type="match status" value="1"/>
</dbReference>
<feature type="binding site" evidence="11">
    <location>
        <begin position="72"/>
        <end position="74"/>
    </location>
    <ligand>
        <name>FAD</name>
        <dbReference type="ChEBI" id="CHEBI:57692"/>
    </ligand>
</feature>
<dbReference type="CDD" id="cd06218">
    <property type="entry name" value="DHOD_e_trans"/>
    <property type="match status" value="1"/>
</dbReference>
<keyword evidence="8 12" id="KW-0408">Iron</keyword>
<reference evidence="14 15" key="1">
    <citation type="submission" date="2016-08" db="EMBL/GenBank/DDBJ databases">
        <authorList>
            <person name="Seilhamer J.J."/>
        </authorList>
    </citation>
    <scope>NUCLEOTIDE SEQUENCE [LARGE SCALE GENOMIC DNA]</scope>
    <source>
        <strain evidence="14">ING2-E5A</strain>
    </source>
</reference>
<evidence type="ECO:0000256" key="12">
    <source>
        <dbReference type="PIRSR" id="PIRSR006816-2"/>
    </source>
</evidence>
<gene>
    <name evidence="14" type="primary">pyrK</name>
    <name evidence="14" type="ORF">ING2E5A_1708</name>
</gene>
<dbReference type="EMBL" id="LT608328">
    <property type="protein sequence ID" value="SCM58208.1"/>
    <property type="molecule type" value="Genomic_DNA"/>
</dbReference>
<dbReference type="GO" id="GO:0006221">
    <property type="term" value="P:pyrimidine nucleotide biosynthetic process"/>
    <property type="evidence" value="ECO:0007669"/>
    <property type="project" value="InterPro"/>
</dbReference>
<dbReference type="SUPFAM" id="SSF52343">
    <property type="entry name" value="Ferredoxin reductase-like, C-terminal NADP-linked domain"/>
    <property type="match status" value="1"/>
</dbReference>
<keyword evidence="9 12" id="KW-0411">Iron-sulfur</keyword>
<dbReference type="GO" id="GO:0051537">
    <property type="term" value="F:2 iron, 2 sulfur cluster binding"/>
    <property type="evidence" value="ECO:0007669"/>
    <property type="project" value="UniProtKB-KW"/>
</dbReference>
<dbReference type="InterPro" id="IPR017938">
    <property type="entry name" value="Riboflavin_synthase-like_b-brl"/>
</dbReference>
<dbReference type="Gene3D" id="2.40.30.10">
    <property type="entry name" value="Translation factors"/>
    <property type="match status" value="1"/>
</dbReference>
<dbReference type="Pfam" id="PF10418">
    <property type="entry name" value="DHODB_Fe-S_bind"/>
    <property type="match status" value="1"/>
</dbReference>